<dbReference type="Gene3D" id="3.30.1330.10">
    <property type="entry name" value="PurM-like, N-terminal domain"/>
    <property type="match status" value="1"/>
</dbReference>
<dbReference type="InterPro" id="IPR016188">
    <property type="entry name" value="PurM-like_N"/>
</dbReference>
<keyword evidence="6 12" id="KW-0547">Nucleotide-binding</keyword>
<keyword evidence="5 12" id="KW-0436">Ligase</keyword>
<evidence type="ECO:0000256" key="8">
    <source>
        <dbReference type="ARBA" id="ARBA00031908"/>
    </source>
</evidence>
<dbReference type="GO" id="GO:0006189">
    <property type="term" value="P:'de novo' IMP biosynthetic process"/>
    <property type="evidence" value="ECO:0007669"/>
    <property type="project" value="UniProtKB-UniRule"/>
</dbReference>
<keyword evidence="16" id="KW-1185">Reference proteome</keyword>
<organism evidence="15 16">
    <name type="scientific">Gandjariella thermophila</name>
    <dbReference type="NCBI Taxonomy" id="1931992"/>
    <lineage>
        <taxon>Bacteria</taxon>
        <taxon>Bacillati</taxon>
        <taxon>Actinomycetota</taxon>
        <taxon>Actinomycetes</taxon>
        <taxon>Pseudonocardiales</taxon>
        <taxon>Pseudonocardiaceae</taxon>
        <taxon>Gandjariella</taxon>
    </lineage>
</organism>
<dbReference type="InterPro" id="IPR036676">
    <property type="entry name" value="PurM-like_C_sf"/>
</dbReference>
<comment type="catalytic activity">
    <reaction evidence="11 12">
        <text>2-formamido-N(1)-(5-O-phospho-beta-D-ribosyl)acetamidine + ATP = 5-amino-1-(5-phospho-beta-D-ribosyl)imidazole + ADP + phosphate + H(+)</text>
        <dbReference type="Rhea" id="RHEA:23032"/>
        <dbReference type="ChEBI" id="CHEBI:15378"/>
        <dbReference type="ChEBI" id="CHEBI:30616"/>
        <dbReference type="ChEBI" id="CHEBI:43474"/>
        <dbReference type="ChEBI" id="CHEBI:137981"/>
        <dbReference type="ChEBI" id="CHEBI:147287"/>
        <dbReference type="ChEBI" id="CHEBI:456216"/>
        <dbReference type="EC" id="6.3.3.1"/>
    </reaction>
</comment>
<dbReference type="GO" id="GO:0046084">
    <property type="term" value="P:adenine biosynthetic process"/>
    <property type="evidence" value="ECO:0007669"/>
    <property type="project" value="TreeGrafter"/>
</dbReference>
<proteinExistence type="inferred from homology"/>
<dbReference type="FunFam" id="3.30.1330.10:FF:000001">
    <property type="entry name" value="Phosphoribosylformylglycinamidine cyclo-ligase"/>
    <property type="match status" value="1"/>
</dbReference>
<feature type="domain" description="PurM-like C-terminal" evidence="14">
    <location>
        <begin position="180"/>
        <end position="343"/>
    </location>
</feature>
<keyword evidence="12" id="KW-0658">Purine biosynthesis</keyword>
<dbReference type="InterPro" id="IPR036921">
    <property type="entry name" value="PurM-like_N_sf"/>
</dbReference>
<dbReference type="Gene3D" id="3.90.650.10">
    <property type="entry name" value="PurM-like C-terminal domain"/>
    <property type="match status" value="1"/>
</dbReference>
<name>A0A4D4JCP9_9PSEU</name>
<dbReference type="InterPro" id="IPR010918">
    <property type="entry name" value="PurM-like_C_dom"/>
</dbReference>
<evidence type="ECO:0000256" key="10">
    <source>
        <dbReference type="ARBA" id="ARBA00033093"/>
    </source>
</evidence>
<dbReference type="UniPathway" id="UPA00074">
    <property type="reaction ID" value="UER00129"/>
</dbReference>
<feature type="domain" description="PurM-like N-terminal" evidence="13">
    <location>
        <begin position="63"/>
        <end position="168"/>
    </location>
</feature>
<evidence type="ECO:0000313" key="15">
    <source>
        <dbReference type="EMBL" id="GDY32149.1"/>
    </source>
</evidence>
<comment type="subcellular location">
    <subcellularLocation>
        <location evidence="12">Cytoplasm</location>
    </subcellularLocation>
</comment>
<dbReference type="InterPro" id="IPR004733">
    <property type="entry name" value="PurM_cligase"/>
</dbReference>
<dbReference type="SUPFAM" id="SSF55326">
    <property type="entry name" value="PurM N-terminal domain-like"/>
    <property type="match status" value="1"/>
</dbReference>
<comment type="caution">
    <text evidence="15">The sequence shown here is derived from an EMBL/GenBank/DDBJ whole genome shotgun (WGS) entry which is preliminary data.</text>
</comment>
<dbReference type="GO" id="GO:0005829">
    <property type="term" value="C:cytosol"/>
    <property type="evidence" value="ECO:0007669"/>
    <property type="project" value="TreeGrafter"/>
</dbReference>
<evidence type="ECO:0000256" key="6">
    <source>
        <dbReference type="ARBA" id="ARBA00022741"/>
    </source>
</evidence>
<comment type="similarity">
    <text evidence="2 12">Belongs to the AIR synthase family.</text>
</comment>
<reference evidence="16" key="1">
    <citation type="submission" date="2019-04" db="EMBL/GenBank/DDBJ databases">
        <title>Draft genome sequence of Pseudonocardiaceae bacterium SL3-2-4.</title>
        <authorList>
            <person name="Ningsih F."/>
            <person name="Yokota A."/>
            <person name="Sakai Y."/>
            <person name="Nanatani K."/>
            <person name="Yabe S."/>
            <person name="Oetari A."/>
            <person name="Sjamsuridzal W."/>
        </authorList>
    </citation>
    <scope>NUCLEOTIDE SEQUENCE [LARGE SCALE GENOMIC DNA]</scope>
    <source>
        <strain evidence="16">SL3-2-4</strain>
    </source>
</reference>
<dbReference type="AlphaFoldDB" id="A0A4D4JCP9"/>
<evidence type="ECO:0000256" key="12">
    <source>
        <dbReference type="HAMAP-Rule" id="MF_00741"/>
    </source>
</evidence>
<evidence type="ECO:0000256" key="3">
    <source>
        <dbReference type="ARBA" id="ARBA00013047"/>
    </source>
</evidence>
<dbReference type="Proteomes" id="UP000298860">
    <property type="component" value="Unassembled WGS sequence"/>
</dbReference>
<keyword evidence="7 12" id="KW-0067">ATP-binding</keyword>
<evidence type="ECO:0000256" key="1">
    <source>
        <dbReference type="ARBA" id="ARBA00004686"/>
    </source>
</evidence>
<dbReference type="EMBL" id="BJFL01000021">
    <property type="protein sequence ID" value="GDY32149.1"/>
    <property type="molecule type" value="Genomic_DNA"/>
</dbReference>
<evidence type="ECO:0000259" key="14">
    <source>
        <dbReference type="Pfam" id="PF02769"/>
    </source>
</evidence>
<dbReference type="GO" id="GO:0004641">
    <property type="term" value="F:phosphoribosylformylglycinamidine cyclo-ligase activity"/>
    <property type="evidence" value="ECO:0007669"/>
    <property type="project" value="UniProtKB-UniRule"/>
</dbReference>
<dbReference type="NCBIfam" id="TIGR00878">
    <property type="entry name" value="purM"/>
    <property type="match status" value="1"/>
</dbReference>
<dbReference type="FunFam" id="3.90.650.10:FF:000016">
    <property type="entry name" value="Phosphoribosylformylglycinamidine cyclo-ligase"/>
    <property type="match status" value="1"/>
</dbReference>
<dbReference type="HAMAP" id="MF_00741">
    <property type="entry name" value="AIRS"/>
    <property type="match status" value="1"/>
</dbReference>
<dbReference type="PANTHER" id="PTHR10520">
    <property type="entry name" value="TRIFUNCTIONAL PURINE BIOSYNTHETIC PROTEIN ADENOSINE-3-RELATED"/>
    <property type="match status" value="1"/>
</dbReference>
<evidence type="ECO:0000256" key="7">
    <source>
        <dbReference type="ARBA" id="ARBA00022840"/>
    </source>
</evidence>
<dbReference type="Pfam" id="PF02769">
    <property type="entry name" value="AIRS_C"/>
    <property type="match status" value="1"/>
</dbReference>
<sequence length="359" mass="37718">MTIETAGPRTTYAAAGVDIAAGEKAVEKLRPFAEQATRPEVLGGIGGFAGLFKLKLDRWKEPVLASSTDGVGTKIAIAQALDVHDTIGIDLVAMVVDDLVVCGAEPLFLQDYIAVGRVVPDRVAAVVKGIAEGCKQAGCALLGGETAEHPGLMGDGDYDLSATGVGVVEADAVLGPERVRPGDVVIAMGSSGLHSNGYSLARHVLLDIARVPLSGHVEEFGRTLGEELLEPTRIYTKDCLALIAETDVRTFAHVTGGGLVANLARVLPQGLTARLDRGTWTPAPVFALIAQRGRVERVEMEKTFNMGVGMVAVVSAEDVDRALAVLTARHVPAWTLGEVVKASDPDAPRAELRGNHPRF</sequence>
<protein>
    <recommendedName>
        <fullName evidence="4 12">Phosphoribosylformylglycinamidine cyclo-ligase</fullName>
        <ecNumber evidence="3 12">6.3.3.1</ecNumber>
    </recommendedName>
    <alternativeName>
        <fullName evidence="9 12">AIR synthase</fullName>
    </alternativeName>
    <alternativeName>
        <fullName evidence="10 12">AIRS</fullName>
    </alternativeName>
    <alternativeName>
        <fullName evidence="8 12">Phosphoribosyl-aminoimidazole synthetase</fullName>
    </alternativeName>
</protein>
<evidence type="ECO:0000256" key="9">
    <source>
        <dbReference type="ARBA" id="ARBA00032931"/>
    </source>
</evidence>
<accession>A0A4D4JCP9</accession>
<dbReference type="GO" id="GO:0005524">
    <property type="term" value="F:ATP binding"/>
    <property type="evidence" value="ECO:0007669"/>
    <property type="project" value="UniProtKB-KW"/>
</dbReference>
<comment type="pathway">
    <text evidence="1 12">Purine metabolism; IMP biosynthesis via de novo pathway; 5-amino-1-(5-phospho-D-ribosyl)imidazole from N(2)-formyl-N(1)-(5-phospho-D-ribosyl)glycinamide: step 2/2.</text>
</comment>
<dbReference type="CDD" id="cd02196">
    <property type="entry name" value="PurM"/>
    <property type="match status" value="1"/>
</dbReference>
<evidence type="ECO:0000259" key="13">
    <source>
        <dbReference type="Pfam" id="PF00586"/>
    </source>
</evidence>
<dbReference type="Pfam" id="PF00586">
    <property type="entry name" value="AIRS"/>
    <property type="match status" value="1"/>
</dbReference>
<dbReference type="EC" id="6.3.3.1" evidence="3 12"/>
<gene>
    <name evidence="12 15" type="primary">purM</name>
    <name evidence="15" type="ORF">GTS_37820</name>
</gene>
<dbReference type="SUPFAM" id="SSF56042">
    <property type="entry name" value="PurM C-terminal domain-like"/>
    <property type="match status" value="1"/>
</dbReference>
<dbReference type="GO" id="GO:0004637">
    <property type="term" value="F:phosphoribosylamine-glycine ligase activity"/>
    <property type="evidence" value="ECO:0007669"/>
    <property type="project" value="TreeGrafter"/>
</dbReference>
<evidence type="ECO:0000256" key="11">
    <source>
        <dbReference type="ARBA" id="ARBA00049057"/>
    </source>
</evidence>
<evidence type="ECO:0000256" key="2">
    <source>
        <dbReference type="ARBA" id="ARBA00010280"/>
    </source>
</evidence>
<evidence type="ECO:0000313" key="16">
    <source>
        <dbReference type="Proteomes" id="UP000298860"/>
    </source>
</evidence>
<dbReference type="PANTHER" id="PTHR10520:SF12">
    <property type="entry name" value="TRIFUNCTIONAL PURINE BIOSYNTHETIC PROTEIN ADENOSINE-3"/>
    <property type="match status" value="1"/>
</dbReference>
<keyword evidence="12" id="KW-0963">Cytoplasm</keyword>
<evidence type="ECO:0000256" key="5">
    <source>
        <dbReference type="ARBA" id="ARBA00022598"/>
    </source>
</evidence>
<evidence type="ECO:0000256" key="4">
    <source>
        <dbReference type="ARBA" id="ARBA00020367"/>
    </source>
</evidence>